<dbReference type="PRINTS" id="PR00038">
    <property type="entry name" value="HTHLUXR"/>
</dbReference>
<keyword evidence="3" id="KW-0804">Transcription</keyword>
<dbReference type="RefSeq" id="WP_139751740.1">
    <property type="nucleotide sequence ID" value="NZ_CAAKNK010000423.1"/>
</dbReference>
<dbReference type="Proteomes" id="UP000463871">
    <property type="component" value="Chromosome"/>
</dbReference>
<dbReference type="PROSITE" id="PS00622">
    <property type="entry name" value="HTH_LUXR_1"/>
    <property type="match status" value="1"/>
</dbReference>
<dbReference type="SUPFAM" id="SSF46894">
    <property type="entry name" value="C-terminal effector domain of the bipartite response regulators"/>
    <property type="match status" value="1"/>
</dbReference>
<gene>
    <name evidence="5" type="ORF">GWI30_06565</name>
</gene>
<dbReference type="PANTHER" id="PTHR44688">
    <property type="entry name" value="DNA-BINDING TRANSCRIPTIONAL ACTIVATOR DEVR_DOSR"/>
    <property type="match status" value="1"/>
</dbReference>
<dbReference type="PROSITE" id="PS50043">
    <property type="entry name" value="HTH_LUXR_2"/>
    <property type="match status" value="1"/>
</dbReference>
<dbReference type="InterPro" id="IPR036388">
    <property type="entry name" value="WH-like_DNA-bd_sf"/>
</dbReference>
<dbReference type="Gene3D" id="1.10.10.10">
    <property type="entry name" value="Winged helix-like DNA-binding domain superfamily/Winged helix DNA-binding domain"/>
    <property type="match status" value="1"/>
</dbReference>
<name>A0AAE6SH94_AERME</name>
<evidence type="ECO:0000313" key="5">
    <source>
        <dbReference type="EMBL" id="QHQ50624.1"/>
    </source>
</evidence>
<organism evidence="5 6">
    <name type="scientific">Aeromonas media</name>
    <dbReference type="NCBI Taxonomy" id="651"/>
    <lineage>
        <taxon>Bacteria</taxon>
        <taxon>Pseudomonadati</taxon>
        <taxon>Pseudomonadota</taxon>
        <taxon>Gammaproteobacteria</taxon>
        <taxon>Aeromonadales</taxon>
        <taxon>Aeromonadaceae</taxon>
        <taxon>Aeromonas</taxon>
    </lineage>
</organism>
<proteinExistence type="predicted"/>
<dbReference type="EMBL" id="CP047962">
    <property type="protein sequence ID" value="QHQ50624.1"/>
    <property type="molecule type" value="Genomic_DNA"/>
</dbReference>
<dbReference type="Pfam" id="PF00196">
    <property type="entry name" value="GerE"/>
    <property type="match status" value="1"/>
</dbReference>
<dbReference type="SMART" id="SM00421">
    <property type="entry name" value="HTH_LUXR"/>
    <property type="match status" value="1"/>
</dbReference>
<reference evidence="5 6" key="1">
    <citation type="submission" date="2020-01" db="EMBL/GenBank/DDBJ databases">
        <title>Complete genome of Aeromonas media MC64.</title>
        <authorList>
            <person name="Cao G."/>
            <person name="Fu J."/>
            <person name="Zhong C."/>
        </authorList>
    </citation>
    <scope>NUCLEOTIDE SEQUENCE [LARGE SCALE GENOMIC DNA]</scope>
    <source>
        <strain evidence="5 6">MC64</strain>
    </source>
</reference>
<dbReference type="AlphaFoldDB" id="A0AAE6SH94"/>
<protein>
    <submittedName>
        <fullName evidence="5">LuxR family transcriptional regulator</fullName>
    </submittedName>
</protein>
<accession>A0AAE6SH94</accession>
<dbReference type="GO" id="GO:0006355">
    <property type="term" value="P:regulation of DNA-templated transcription"/>
    <property type="evidence" value="ECO:0007669"/>
    <property type="project" value="InterPro"/>
</dbReference>
<dbReference type="InterPro" id="IPR016032">
    <property type="entry name" value="Sig_transdc_resp-reg_C-effctor"/>
</dbReference>
<keyword evidence="1" id="KW-0805">Transcription regulation</keyword>
<evidence type="ECO:0000256" key="2">
    <source>
        <dbReference type="ARBA" id="ARBA00023125"/>
    </source>
</evidence>
<dbReference type="InterPro" id="IPR000792">
    <property type="entry name" value="Tscrpt_reg_LuxR_C"/>
</dbReference>
<dbReference type="CDD" id="cd06170">
    <property type="entry name" value="LuxR_C_like"/>
    <property type="match status" value="1"/>
</dbReference>
<evidence type="ECO:0000256" key="1">
    <source>
        <dbReference type="ARBA" id="ARBA00023015"/>
    </source>
</evidence>
<evidence type="ECO:0000313" key="6">
    <source>
        <dbReference type="Proteomes" id="UP000463871"/>
    </source>
</evidence>
<keyword evidence="2" id="KW-0238">DNA-binding</keyword>
<sequence length="252" mass="28322">MSNKLIPIVEQGLCHQLLARNDIYFISFDEQEQVVASSYPVDTLTLNRLDDLVFLVGPDYLKAIRQRIRGNLPTLHFEILNLAFELFAHDGPDGTRIWCLQIKPSESQDASGIEQDHRLINELGHSLAALSDSQGAVPGEQHQQLIARHLPEVEQKLTQIQDPALKMCLELIRASMEKSLQADGNQRLLEVLTPSEMQVAEFIRSGMSSQEIASALNVARKTVENHRNSVRIKLGLANRGVNLRNYLLSLEK</sequence>
<feature type="domain" description="HTH luxR-type" evidence="4">
    <location>
        <begin position="185"/>
        <end position="251"/>
    </location>
</feature>
<evidence type="ECO:0000259" key="4">
    <source>
        <dbReference type="PROSITE" id="PS50043"/>
    </source>
</evidence>
<dbReference type="PANTHER" id="PTHR44688:SF16">
    <property type="entry name" value="DNA-BINDING TRANSCRIPTIONAL ACTIVATOR DEVR_DOSR"/>
    <property type="match status" value="1"/>
</dbReference>
<dbReference type="GO" id="GO:0003677">
    <property type="term" value="F:DNA binding"/>
    <property type="evidence" value="ECO:0007669"/>
    <property type="project" value="UniProtKB-KW"/>
</dbReference>
<evidence type="ECO:0000256" key="3">
    <source>
        <dbReference type="ARBA" id="ARBA00023163"/>
    </source>
</evidence>